<evidence type="ECO:0000256" key="1">
    <source>
        <dbReference type="SAM" id="MobiDB-lite"/>
    </source>
</evidence>
<gene>
    <name evidence="3" type="primary">ga22630</name>
    <name evidence="3" type="ORF">PR202_ga22630</name>
</gene>
<feature type="compositionally biased region" description="Polar residues" evidence="1">
    <location>
        <begin position="126"/>
        <end position="137"/>
    </location>
</feature>
<feature type="region of interest" description="Disordered" evidence="1">
    <location>
        <begin position="1"/>
        <end position="55"/>
    </location>
</feature>
<accession>A0AAV5D4M6</accession>
<evidence type="ECO:0000313" key="3">
    <source>
        <dbReference type="EMBL" id="GJN05035.1"/>
    </source>
</evidence>
<dbReference type="AlphaFoldDB" id="A0AAV5D4M6"/>
<feature type="compositionally biased region" description="Low complexity" evidence="1">
    <location>
        <begin position="451"/>
        <end position="462"/>
    </location>
</feature>
<feature type="compositionally biased region" description="Low complexity" evidence="1">
    <location>
        <begin position="106"/>
        <end position="116"/>
    </location>
</feature>
<feature type="compositionally biased region" description="Basic and acidic residues" evidence="1">
    <location>
        <begin position="433"/>
        <end position="444"/>
    </location>
</feature>
<dbReference type="Proteomes" id="UP001054889">
    <property type="component" value="Unassembled WGS sequence"/>
</dbReference>
<dbReference type="PANTHER" id="PTHR33326:SF14">
    <property type="entry name" value="EXPRESSED PROTEIN"/>
    <property type="match status" value="1"/>
</dbReference>
<protein>
    <recommendedName>
        <fullName evidence="2">DUF3615 domain-containing protein</fullName>
    </recommendedName>
</protein>
<dbReference type="PANTHER" id="PTHR33326">
    <property type="entry name" value="OS05G0543800 PROTEIN"/>
    <property type="match status" value="1"/>
</dbReference>
<organism evidence="3 4">
    <name type="scientific">Eleusine coracana subsp. coracana</name>
    <dbReference type="NCBI Taxonomy" id="191504"/>
    <lineage>
        <taxon>Eukaryota</taxon>
        <taxon>Viridiplantae</taxon>
        <taxon>Streptophyta</taxon>
        <taxon>Embryophyta</taxon>
        <taxon>Tracheophyta</taxon>
        <taxon>Spermatophyta</taxon>
        <taxon>Magnoliopsida</taxon>
        <taxon>Liliopsida</taxon>
        <taxon>Poales</taxon>
        <taxon>Poaceae</taxon>
        <taxon>PACMAD clade</taxon>
        <taxon>Chloridoideae</taxon>
        <taxon>Cynodonteae</taxon>
        <taxon>Eleusininae</taxon>
        <taxon>Eleusine</taxon>
    </lineage>
</organism>
<proteinExistence type="predicted"/>
<feature type="region of interest" description="Disordered" evidence="1">
    <location>
        <begin position="101"/>
        <end position="202"/>
    </location>
</feature>
<dbReference type="InterPro" id="IPR022059">
    <property type="entry name" value="DUF3615"/>
</dbReference>
<feature type="compositionally biased region" description="Acidic residues" evidence="1">
    <location>
        <begin position="192"/>
        <end position="202"/>
    </location>
</feature>
<reference evidence="3" key="2">
    <citation type="submission" date="2021-12" db="EMBL/GenBank/DDBJ databases">
        <title>Resequencing data analysis of finger millet.</title>
        <authorList>
            <person name="Hatakeyama M."/>
            <person name="Aluri S."/>
            <person name="Balachadran M.T."/>
            <person name="Sivarajan S.R."/>
            <person name="Poveda L."/>
            <person name="Shimizu-Inatsugi R."/>
            <person name="Schlapbach R."/>
            <person name="Sreeman S.M."/>
            <person name="Shimizu K.K."/>
        </authorList>
    </citation>
    <scope>NUCLEOTIDE SEQUENCE</scope>
</reference>
<keyword evidence="4" id="KW-1185">Reference proteome</keyword>
<name>A0AAV5D4M6_ELECO</name>
<evidence type="ECO:0000313" key="4">
    <source>
        <dbReference type="Proteomes" id="UP001054889"/>
    </source>
</evidence>
<feature type="compositionally biased region" description="Basic residues" evidence="1">
    <location>
        <begin position="140"/>
        <end position="149"/>
    </location>
</feature>
<evidence type="ECO:0000259" key="2">
    <source>
        <dbReference type="Pfam" id="PF12274"/>
    </source>
</evidence>
<feature type="region of interest" description="Disordered" evidence="1">
    <location>
        <begin position="417"/>
        <end position="483"/>
    </location>
</feature>
<sequence length="669" mass="75531">MDTGDSPNAGNPKRGDRRGATSRRPAAGNPKRRDRRGTRAAASGRPGVDDGVDPNRAAGLRRRELMLEIRRECQYLSEEIIRGGDGHYLLEMLRELGHRLRSSETPLQASSSAAPPSDHPGAEGSVTGTHIRQSALYSSRPRRPRRKHTPLPTQDHPSEVSTSELGGAVTDLPTLDEALSLSDPPPLTPQISDEETTDDDDASEEFIREMKEYSDKHPPVSLEEAFDSIRAVEHAALTALAAKKGIEPPRDPFLVDQEAPLLQAQQEDSASAPHSQDSIAISHEASTEVVQDGKQWMRDEVTLCFRKHVERTSYLAVCTVCLYVCMGVVFELDELCHQCFNVENYMKVFHHYNFKIRMKMPTAVEWTEELCFGEVKEIFGTKSYFCCPLEPNENGNISFVINKNQGVEDLRHPVTGGFETGLPDAPIPNFWGGRRDLQRRDPLGSRRSQRRTTTLSQSPSLRSLRRSLSSHRSSQLIGQETRTARVSCAPEGCKDLWTQQERETSLRFPLGILRWVALSLLSSGFQFPGTLLEERYWAGVQRRIGEELRRYLTRKGKSGLFVPQQYTTYQAMRRATCTDIEQYFTYLPGLAGLVTSPYRYWEDMVMKFYASLWVARDRSEIWFMLRGEPQRLTREDLIAAPRFRSTVVQECLHDLRSAPQTTGRDTASG</sequence>
<reference evidence="3" key="1">
    <citation type="journal article" date="2018" name="DNA Res.">
        <title>Multiple hybrid de novo genome assembly of finger millet, an orphan allotetraploid crop.</title>
        <authorList>
            <person name="Hatakeyama M."/>
            <person name="Aluri S."/>
            <person name="Balachadran M.T."/>
            <person name="Sivarajan S.R."/>
            <person name="Patrignani A."/>
            <person name="Gruter S."/>
            <person name="Poveda L."/>
            <person name="Shimizu-Inatsugi R."/>
            <person name="Baeten J."/>
            <person name="Francoijs K.J."/>
            <person name="Nataraja K.N."/>
            <person name="Reddy Y.A.N."/>
            <person name="Phadnis S."/>
            <person name="Ravikumar R.L."/>
            <person name="Schlapbach R."/>
            <person name="Sreeman S.M."/>
            <person name="Shimizu K.K."/>
        </authorList>
    </citation>
    <scope>NUCLEOTIDE SEQUENCE</scope>
</reference>
<dbReference type="Pfam" id="PF12274">
    <property type="entry name" value="DUF3615"/>
    <property type="match status" value="1"/>
</dbReference>
<dbReference type="EMBL" id="BQKI01000011">
    <property type="protein sequence ID" value="GJN05035.1"/>
    <property type="molecule type" value="Genomic_DNA"/>
</dbReference>
<feature type="domain" description="DUF3615" evidence="2">
    <location>
        <begin position="328"/>
        <end position="412"/>
    </location>
</feature>
<comment type="caution">
    <text evidence="3">The sequence shown here is derived from an EMBL/GenBank/DDBJ whole genome shotgun (WGS) entry which is preliminary data.</text>
</comment>